<organism evidence="2 3">
    <name type="scientific">Maribacter cobaltidurans</name>
    <dbReference type="NCBI Taxonomy" id="1178778"/>
    <lineage>
        <taxon>Bacteria</taxon>
        <taxon>Pseudomonadati</taxon>
        <taxon>Bacteroidota</taxon>
        <taxon>Flavobacteriia</taxon>
        <taxon>Flavobacteriales</taxon>
        <taxon>Flavobacteriaceae</taxon>
        <taxon>Maribacter</taxon>
    </lineage>
</organism>
<dbReference type="Pfam" id="PF03473">
    <property type="entry name" value="MOSC"/>
    <property type="match status" value="1"/>
</dbReference>
<dbReference type="SUPFAM" id="SSF50800">
    <property type="entry name" value="PK beta-barrel domain-like"/>
    <property type="match status" value="1"/>
</dbReference>
<protein>
    <submittedName>
        <fullName evidence="2">MOSC domain-containing protein</fullName>
    </submittedName>
</protein>
<dbReference type="Proteomes" id="UP001356308">
    <property type="component" value="Unassembled WGS sequence"/>
</dbReference>
<accession>A0ABU7IWU4</accession>
<dbReference type="PANTHER" id="PTHR30212">
    <property type="entry name" value="PROTEIN YIIM"/>
    <property type="match status" value="1"/>
</dbReference>
<dbReference type="Gene3D" id="2.40.33.20">
    <property type="entry name" value="PK beta-barrel domain-like"/>
    <property type="match status" value="1"/>
</dbReference>
<dbReference type="RefSeq" id="WP_272652137.1">
    <property type="nucleotide sequence ID" value="NZ_JAZDDG010000007.1"/>
</dbReference>
<sequence>MKVISTNICNNPRTFIWNGKEEQTGIFKYPTKEELFLTKNDVKKDTIINRVNHGGTNKACYLFSSEQYPFWKERYPNQEWDWGMFGENLTVEGLDESKIRVGNIYQLGKALVQVSQPREPCYKLGIRFGTQKILKEFINQNHPGTYVKIIEEGEVTKEDELILVSLSKNTLTIQEFYELMFLKEKPQNILKKFMENEAVPQYKKDRMLKYLK</sequence>
<name>A0ABU7IWU4_9FLAO</name>
<dbReference type="InterPro" id="IPR052353">
    <property type="entry name" value="Benzoxazolinone_Detox_Enz"/>
</dbReference>
<gene>
    <name evidence="2" type="ORF">V1I91_15290</name>
</gene>
<dbReference type="EMBL" id="JAZDDG010000007">
    <property type="protein sequence ID" value="MEE1977449.1"/>
    <property type="molecule type" value="Genomic_DNA"/>
</dbReference>
<dbReference type="PANTHER" id="PTHR30212:SF2">
    <property type="entry name" value="PROTEIN YIIM"/>
    <property type="match status" value="1"/>
</dbReference>
<evidence type="ECO:0000259" key="1">
    <source>
        <dbReference type="PROSITE" id="PS51340"/>
    </source>
</evidence>
<evidence type="ECO:0000313" key="3">
    <source>
        <dbReference type="Proteomes" id="UP001356308"/>
    </source>
</evidence>
<dbReference type="InterPro" id="IPR011037">
    <property type="entry name" value="Pyrv_Knase-like_insert_dom_sf"/>
</dbReference>
<evidence type="ECO:0000313" key="2">
    <source>
        <dbReference type="EMBL" id="MEE1977449.1"/>
    </source>
</evidence>
<comment type="caution">
    <text evidence="2">The sequence shown here is derived from an EMBL/GenBank/DDBJ whole genome shotgun (WGS) entry which is preliminary data.</text>
</comment>
<dbReference type="InterPro" id="IPR005302">
    <property type="entry name" value="MoCF_Sase_C"/>
</dbReference>
<proteinExistence type="predicted"/>
<reference evidence="2 3" key="1">
    <citation type="submission" date="2024-01" db="EMBL/GenBank/DDBJ databases">
        <title>Maribacter spp. originated from different algae showed divergent polysaccharides utilization ability.</title>
        <authorList>
            <person name="Wang H."/>
            <person name="Wu Y."/>
        </authorList>
    </citation>
    <scope>NUCLEOTIDE SEQUENCE [LARGE SCALE GENOMIC DNA]</scope>
    <source>
        <strain evidence="2 3">PR1</strain>
    </source>
</reference>
<dbReference type="PROSITE" id="PS51340">
    <property type="entry name" value="MOSC"/>
    <property type="match status" value="1"/>
</dbReference>
<feature type="domain" description="MOSC" evidence="1">
    <location>
        <begin position="29"/>
        <end position="164"/>
    </location>
</feature>
<keyword evidence="3" id="KW-1185">Reference proteome</keyword>